<protein>
    <recommendedName>
        <fullName evidence="5">Nuclear speckle splicing regulatory protein 1 N-terminal domain-containing protein</fullName>
    </recommendedName>
</protein>
<dbReference type="InterPro" id="IPR053246">
    <property type="entry name" value="NS_splicing_regulatory_protein"/>
</dbReference>
<evidence type="ECO:0000259" key="5">
    <source>
        <dbReference type="Pfam" id="PF09745"/>
    </source>
</evidence>
<dbReference type="InterPro" id="IPR018612">
    <property type="entry name" value="NSRP1_N"/>
</dbReference>
<keyword evidence="2 3" id="KW-0175">Coiled coil</keyword>
<proteinExistence type="inferred from homology"/>
<evidence type="ECO:0000313" key="7">
    <source>
        <dbReference type="Proteomes" id="UP001212152"/>
    </source>
</evidence>
<feature type="region of interest" description="Disordered" evidence="4">
    <location>
        <begin position="319"/>
        <end position="425"/>
    </location>
</feature>
<dbReference type="PANTHER" id="PTHR47845">
    <property type="entry name" value="NUCLEAR SPECKLE SPLICING REGULATORY PROTEIN 1 HOMOLOG"/>
    <property type="match status" value="1"/>
</dbReference>
<feature type="compositionally biased region" description="Acidic residues" evidence="4">
    <location>
        <begin position="50"/>
        <end position="61"/>
    </location>
</feature>
<name>A0AAD5TWJ1_9FUNG</name>
<sequence length="425" mass="47752">MAANAPQKYGLLLRGKHAAAQPASASSASKLPPTTTRFALGKKLAKPAAFEDDDDDNDDQQNNDQEITSFSSSSSSAAKSASAAAASRAAEQKRVNLELRAVQAQRSKLAEEDHRRALEEDPNVFDYDAVYDGLKQAELDKKKSKDNPDGGVIKKPRYMAALIKASAQRKIDLERAELRKVQREREEEGEEFGDKEKFVTGAYKQQMAELKRVEEEEKRREAMEGDVTKGGNLTAFYRDILNQSDPVLTVPTAAAEHEGVGDRPSSLPSANVSANADTTDDERVKQDAIKQGLVQVNDSQEVVDKRQLLSGGLNLTSRTVVRQQREREEREREAREKAEKKAAEERARVAERKALREQQMRAREMVMRQHAEKEEEKKRKKEAEQEELRIKMARQTTDETVSDARARYLARKKAQPRVEEDSDSD</sequence>
<evidence type="ECO:0000256" key="1">
    <source>
        <dbReference type="ARBA" id="ARBA00010126"/>
    </source>
</evidence>
<evidence type="ECO:0000313" key="6">
    <source>
        <dbReference type="EMBL" id="KAJ3185420.1"/>
    </source>
</evidence>
<organism evidence="6 7">
    <name type="scientific">Geranomyces variabilis</name>
    <dbReference type="NCBI Taxonomy" id="109894"/>
    <lineage>
        <taxon>Eukaryota</taxon>
        <taxon>Fungi</taxon>
        <taxon>Fungi incertae sedis</taxon>
        <taxon>Chytridiomycota</taxon>
        <taxon>Chytridiomycota incertae sedis</taxon>
        <taxon>Chytridiomycetes</taxon>
        <taxon>Spizellomycetales</taxon>
        <taxon>Powellomycetaceae</taxon>
        <taxon>Geranomyces</taxon>
    </lineage>
</organism>
<comment type="similarity">
    <text evidence="1">Belongs to the NSRP1 family.</text>
</comment>
<feature type="coiled-coil region" evidence="3">
    <location>
        <begin position="164"/>
        <end position="223"/>
    </location>
</feature>
<evidence type="ECO:0000256" key="3">
    <source>
        <dbReference type="SAM" id="Coils"/>
    </source>
</evidence>
<gene>
    <name evidence="6" type="ORF">HDU87_000039</name>
</gene>
<feature type="region of interest" description="Disordered" evidence="4">
    <location>
        <begin position="16"/>
        <end position="92"/>
    </location>
</feature>
<reference evidence="6" key="1">
    <citation type="submission" date="2020-05" db="EMBL/GenBank/DDBJ databases">
        <title>Phylogenomic resolution of chytrid fungi.</title>
        <authorList>
            <person name="Stajich J.E."/>
            <person name="Amses K."/>
            <person name="Simmons R."/>
            <person name="Seto K."/>
            <person name="Myers J."/>
            <person name="Bonds A."/>
            <person name="Quandt C.A."/>
            <person name="Barry K."/>
            <person name="Liu P."/>
            <person name="Grigoriev I."/>
            <person name="Longcore J.E."/>
            <person name="James T.Y."/>
        </authorList>
    </citation>
    <scope>NUCLEOTIDE SEQUENCE</scope>
    <source>
        <strain evidence="6">JEL0379</strain>
    </source>
</reference>
<dbReference type="AlphaFoldDB" id="A0AAD5TWJ1"/>
<dbReference type="Pfam" id="PF09745">
    <property type="entry name" value="NSRP1_N"/>
    <property type="match status" value="1"/>
</dbReference>
<evidence type="ECO:0000256" key="2">
    <source>
        <dbReference type="ARBA" id="ARBA00023054"/>
    </source>
</evidence>
<feature type="compositionally biased region" description="Polar residues" evidence="4">
    <location>
        <begin position="266"/>
        <end position="277"/>
    </location>
</feature>
<feature type="compositionally biased region" description="Low complexity" evidence="4">
    <location>
        <begin position="18"/>
        <end position="29"/>
    </location>
</feature>
<feature type="region of interest" description="Disordered" evidence="4">
    <location>
        <begin position="254"/>
        <end position="284"/>
    </location>
</feature>
<dbReference type="Proteomes" id="UP001212152">
    <property type="component" value="Unassembled WGS sequence"/>
</dbReference>
<dbReference type="PANTHER" id="PTHR47845:SF1">
    <property type="entry name" value="NUCLEAR SPECKLE SPLICING REGULATORY PROTEIN 1 HOMOLOG"/>
    <property type="match status" value="1"/>
</dbReference>
<dbReference type="GO" id="GO:0000381">
    <property type="term" value="P:regulation of alternative mRNA splicing, via spliceosome"/>
    <property type="evidence" value="ECO:0007669"/>
    <property type="project" value="InterPro"/>
</dbReference>
<dbReference type="EMBL" id="JADGJQ010000001">
    <property type="protein sequence ID" value="KAJ3185420.1"/>
    <property type="molecule type" value="Genomic_DNA"/>
</dbReference>
<evidence type="ECO:0000256" key="4">
    <source>
        <dbReference type="SAM" id="MobiDB-lite"/>
    </source>
</evidence>
<accession>A0AAD5TWJ1</accession>
<feature type="domain" description="Nuclear speckle splicing regulatory protein 1 N-terminal" evidence="5">
    <location>
        <begin position="111"/>
        <end position="225"/>
    </location>
</feature>
<feature type="compositionally biased region" description="Basic and acidic residues" evidence="4">
    <location>
        <begin position="323"/>
        <end position="390"/>
    </location>
</feature>
<comment type="caution">
    <text evidence="6">The sequence shown here is derived from an EMBL/GenBank/DDBJ whole genome shotgun (WGS) entry which is preliminary data.</text>
</comment>
<keyword evidence="7" id="KW-1185">Reference proteome</keyword>
<feature type="compositionally biased region" description="Low complexity" evidence="4">
    <location>
        <begin position="62"/>
        <end position="89"/>
    </location>
</feature>